<protein>
    <recommendedName>
        <fullName evidence="3">Phosphohistidine phosphatase</fullName>
    </recommendedName>
</protein>
<dbReference type="InterPro" id="IPR029033">
    <property type="entry name" value="His_PPase_superfam"/>
</dbReference>
<dbReference type="RefSeq" id="WP_039741610.1">
    <property type="nucleotide sequence ID" value="NZ_CP009788.1"/>
</dbReference>
<dbReference type="STRING" id="345632.GPICK_06835"/>
<dbReference type="SMART" id="SM00855">
    <property type="entry name" value="PGAM"/>
    <property type="match status" value="1"/>
</dbReference>
<dbReference type="GO" id="GO:0101006">
    <property type="term" value="F:protein histidine phosphatase activity"/>
    <property type="evidence" value="ECO:0007669"/>
    <property type="project" value="InterPro"/>
</dbReference>
<dbReference type="Proteomes" id="UP000057609">
    <property type="component" value="Chromosome"/>
</dbReference>
<dbReference type="OrthoDB" id="194934at2"/>
<dbReference type="NCBIfam" id="TIGR00249">
    <property type="entry name" value="sixA"/>
    <property type="match status" value="1"/>
</dbReference>
<dbReference type="SUPFAM" id="SSF53254">
    <property type="entry name" value="Phosphoglycerate mutase-like"/>
    <property type="match status" value="1"/>
</dbReference>
<proteinExistence type="predicted"/>
<dbReference type="InterPro" id="IPR004449">
    <property type="entry name" value="SixA"/>
</dbReference>
<name>A0A0B5BF10_9BACT</name>
<reference evidence="1 2" key="1">
    <citation type="journal article" date="2015" name="Genome Announc.">
        <title>Complete Genome of Geobacter pickeringii G13T, a Metal-Reducing Isolate from Sedimentary Kaolin Deposits.</title>
        <authorList>
            <person name="Badalamenti J.P."/>
            <person name="Bond D.R."/>
        </authorList>
    </citation>
    <scope>NUCLEOTIDE SEQUENCE [LARGE SCALE GENOMIC DNA]</scope>
    <source>
        <strain evidence="1 2">G13</strain>
    </source>
</reference>
<sequence>MKLYIVRHAEAIERNGTVAEEERYLTPKGRITFRQTGAVLKKKGVLPDLVLTSPLVRAVQTADILVEALSFEGEVQATASLAPGFDLDALRLLLDAIGPCRKVAIVGHEPDLGCLVSSLLGLEAPFRMKKGAVVALDVEPTVREASARFRWLVHNGRKPIRKLEDAGAE</sequence>
<dbReference type="GO" id="GO:0005737">
    <property type="term" value="C:cytoplasm"/>
    <property type="evidence" value="ECO:0007669"/>
    <property type="project" value="InterPro"/>
</dbReference>
<dbReference type="Gene3D" id="3.40.50.1240">
    <property type="entry name" value="Phosphoglycerate mutase-like"/>
    <property type="match status" value="1"/>
</dbReference>
<dbReference type="KEGG" id="gpi:GPICK_06835"/>
<dbReference type="Pfam" id="PF00300">
    <property type="entry name" value="His_Phos_1"/>
    <property type="match status" value="1"/>
</dbReference>
<organism evidence="1 2">
    <name type="scientific">Geobacter pickeringii</name>
    <dbReference type="NCBI Taxonomy" id="345632"/>
    <lineage>
        <taxon>Bacteria</taxon>
        <taxon>Pseudomonadati</taxon>
        <taxon>Thermodesulfobacteriota</taxon>
        <taxon>Desulfuromonadia</taxon>
        <taxon>Geobacterales</taxon>
        <taxon>Geobacteraceae</taxon>
        <taxon>Geobacter</taxon>
    </lineage>
</organism>
<keyword evidence="2" id="KW-1185">Reference proteome</keyword>
<dbReference type="EMBL" id="CP009788">
    <property type="protein sequence ID" value="AJE03120.1"/>
    <property type="molecule type" value="Genomic_DNA"/>
</dbReference>
<dbReference type="CDD" id="cd07067">
    <property type="entry name" value="HP_PGM_like"/>
    <property type="match status" value="1"/>
</dbReference>
<dbReference type="HOGENOM" id="CLU_084603_3_1_7"/>
<evidence type="ECO:0000313" key="1">
    <source>
        <dbReference type="EMBL" id="AJE03120.1"/>
    </source>
</evidence>
<dbReference type="AlphaFoldDB" id="A0A0B5BF10"/>
<dbReference type="InterPro" id="IPR013078">
    <property type="entry name" value="His_Pase_superF_clade-1"/>
</dbReference>
<evidence type="ECO:0008006" key="3">
    <source>
        <dbReference type="Google" id="ProtNLM"/>
    </source>
</evidence>
<evidence type="ECO:0000313" key="2">
    <source>
        <dbReference type="Proteomes" id="UP000057609"/>
    </source>
</evidence>
<gene>
    <name evidence="1" type="ORF">GPICK_06835</name>
</gene>
<accession>A0A0B5BF10</accession>